<dbReference type="PANTHER" id="PTHR34216">
    <property type="match status" value="1"/>
</dbReference>
<organism evidence="3 4">
    <name type="scientific">Saezia sanguinis</name>
    <dbReference type="NCBI Taxonomy" id="1965230"/>
    <lineage>
        <taxon>Bacteria</taxon>
        <taxon>Pseudomonadati</taxon>
        <taxon>Pseudomonadota</taxon>
        <taxon>Betaproteobacteria</taxon>
        <taxon>Burkholderiales</taxon>
        <taxon>Saeziaceae</taxon>
        <taxon>Saezia</taxon>
    </lineage>
</organism>
<dbReference type="AlphaFoldDB" id="A0A433SH48"/>
<dbReference type="Gene3D" id="3.20.20.370">
    <property type="entry name" value="Glycoside hydrolase/deacetylase"/>
    <property type="match status" value="1"/>
</dbReference>
<gene>
    <name evidence="3" type="primary">pgaB</name>
    <name evidence="3" type="ORF">CUZ56_00549</name>
</gene>
<dbReference type="PANTHER" id="PTHR34216:SF7">
    <property type="entry name" value="POLY-BETA-1,6-N-ACETYL-D-GLUCOSAMINE N-DEACETYLASE"/>
    <property type="match status" value="1"/>
</dbReference>
<evidence type="ECO:0000313" key="4">
    <source>
        <dbReference type="Proteomes" id="UP000286947"/>
    </source>
</evidence>
<accession>A0A433SH48</accession>
<dbReference type="CDD" id="cd10918">
    <property type="entry name" value="CE4_NodB_like_5s_6s"/>
    <property type="match status" value="1"/>
</dbReference>
<dbReference type="InterPro" id="IPR011330">
    <property type="entry name" value="Glyco_hydro/deAcase_b/a-brl"/>
</dbReference>
<dbReference type="GO" id="GO:0005975">
    <property type="term" value="P:carbohydrate metabolic process"/>
    <property type="evidence" value="ECO:0007669"/>
    <property type="project" value="InterPro"/>
</dbReference>
<dbReference type="InterPro" id="IPR002509">
    <property type="entry name" value="NODB_dom"/>
</dbReference>
<keyword evidence="3" id="KW-0378">Hydrolase</keyword>
<keyword evidence="4" id="KW-1185">Reference proteome</keyword>
<evidence type="ECO:0000313" key="3">
    <source>
        <dbReference type="EMBL" id="RUS68065.1"/>
    </source>
</evidence>
<keyword evidence="1" id="KW-0732">Signal</keyword>
<reference evidence="3 4" key="1">
    <citation type="submission" date="2018-01" db="EMBL/GenBank/DDBJ databases">
        <title>Saezia sanguinis gen. nov., sp. nov., in the order Burkholderiales isolated from human blood.</title>
        <authorList>
            <person name="Medina-Pascual M.J."/>
            <person name="Valdezate S."/>
            <person name="Monzon S."/>
            <person name="Cuesta I."/>
            <person name="Carrasco G."/>
            <person name="Villalon P."/>
            <person name="Saez-Nieto J.A."/>
        </authorList>
    </citation>
    <scope>NUCLEOTIDE SEQUENCE [LARGE SCALE GENOMIC DNA]</scope>
    <source>
        <strain evidence="3 4">CNM695-12</strain>
    </source>
</reference>
<dbReference type="OrthoDB" id="9814639at2"/>
<evidence type="ECO:0000259" key="2">
    <source>
        <dbReference type="PROSITE" id="PS51677"/>
    </source>
</evidence>
<dbReference type="SUPFAM" id="SSF88713">
    <property type="entry name" value="Glycoside hydrolase/deacetylase"/>
    <property type="match status" value="1"/>
</dbReference>
<dbReference type="Pfam" id="PF01522">
    <property type="entry name" value="Polysacc_deac_1"/>
    <property type="match status" value="1"/>
</dbReference>
<dbReference type="EMBL" id="PQSP01000001">
    <property type="protein sequence ID" value="RUS68065.1"/>
    <property type="molecule type" value="Genomic_DNA"/>
</dbReference>
<dbReference type="Proteomes" id="UP000286947">
    <property type="component" value="Unassembled WGS sequence"/>
</dbReference>
<comment type="caution">
    <text evidence="3">The sequence shown here is derived from an EMBL/GenBank/DDBJ whole genome shotgun (WGS) entry which is preliminary data.</text>
</comment>
<sequence>MSGISVFMYHQVGKFAPMKTHRASYCDVDRFRAQMKVLRTLGIKVLSMHEMMQALNGQIPIPKRAAVLTFDDGCANFYDNALPILEEFGYPAIVYVIAGMVGGEAQWLAAENHPTPPLMDYAQLREIARRGVAIGSHANSHVHLAQLSEQEQFHELAVSKERLQQELGQEVEHVCYPYGSYNLTTMLAAERAGYLTGMTCDRGAATPAFDLLALPRKAISYGDNVLGFTWKLYNKDAPKEKMLFRTGHHTKP</sequence>
<dbReference type="PROSITE" id="PS51677">
    <property type="entry name" value="NODB"/>
    <property type="match status" value="1"/>
</dbReference>
<evidence type="ECO:0000256" key="1">
    <source>
        <dbReference type="ARBA" id="ARBA00022729"/>
    </source>
</evidence>
<feature type="domain" description="NodB homology" evidence="2">
    <location>
        <begin position="64"/>
        <end position="252"/>
    </location>
</feature>
<protein>
    <submittedName>
        <fullName evidence="3">Poly-beta-1,6-N-acetyl-D-glucosamine N-deacetylase</fullName>
        <ecNumber evidence="3">3.5.1.-</ecNumber>
    </submittedName>
</protein>
<name>A0A433SH48_9BURK</name>
<dbReference type="InterPro" id="IPR051398">
    <property type="entry name" value="Polysacch_Deacetylase"/>
</dbReference>
<dbReference type="GO" id="GO:0016810">
    <property type="term" value="F:hydrolase activity, acting on carbon-nitrogen (but not peptide) bonds"/>
    <property type="evidence" value="ECO:0007669"/>
    <property type="project" value="InterPro"/>
</dbReference>
<dbReference type="EC" id="3.5.1.-" evidence="3"/>
<proteinExistence type="predicted"/>
<dbReference type="RefSeq" id="WP_126977932.1">
    <property type="nucleotide sequence ID" value="NZ_PQSP01000001.1"/>
</dbReference>